<dbReference type="PROSITE" id="PS50302">
    <property type="entry name" value="PUM"/>
    <property type="match status" value="2"/>
</dbReference>
<keyword evidence="3" id="KW-0694">RNA-binding</keyword>
<dbReference type="InterPro" id="IPR001313">
    <property type="entry name" value="Pumilio_RNA-bd_rpt"/>
</dbReference>
<dbReference type="InterPro" id="IPR040000">
    <property type="entry name" value="NOP9"/>
</dbReference>
<dbReference type="PANTHER" id="PTHR13102">
    <property type="entry name" value="NUCLEOLAR PROTEIN 9"/>
    <property type="match status" value="1"/>
</dbReference>
<name>A0A835CJL6_9FABA</name>
<feature type="compositionally biased region" description="Basic residues" evidence="5">
    <location>
        <begin position="463"/>
        <end position="476"/>
    </location>
</feature>
<protein>
    <submittedName>
        <fullName evidence="7">Pumilio-like protein 23</fullName>
    </submittedName>
</protein>
<dbReference type="GO" id="GO:0030688">
    <property type="term" value="C:preribosome, small subunit precursor"/>
    <property type="evidence" value="ECO:0007669"/>
    <property type="project" value="TreeGrafter"/>
</dbReference>
<dbReference type="Pfam" id="PF22493">
    <property type="entry name" value="PUF_NOP9"/>
    <property type="match status" value="1"/>
</dbReference>
<evidence type="ECO:0000256" key="6">
    <source>
        <dbReference type="SAM" id="Phobius"/>
    </source>
</evidence>
<dbReference type="OrthoDB" id="392571at2759"/>
<evidence type="ECO:0000256" key="5">
    <source>
        <dbReference type="SAM" id="MobiDB-lite"/>
    </source>
</evidence>
<dbReference type="GO" id="GO:0005730">
    <property type="term" value="C:nucleolus"/>
    <property type="evidence" value="ECO:0007669"/>
    <property type="project" value="TreeGrafter"/>
</dbReference>
<keyword evidence="6" id="KW-0472">Membrane</keyword>
<sequence>MAEGKLPDWATWAVMCFTIVIRVCMVSPWSWFPICWLSMDLPASVLGVTLLMTMTALKLLVGDDEELLHVIPILLGCKENKTSDGNLMETLRKEELVNLLKEPAFSRLMEVVLEVSPEALYNEMFTKVFRNSLFELSSHQCGNFVIQSLISHSRNQDQLELIWEELGPNIEDLFKMGRSGVVAALIAASERLHVHEHKSCQVLAETVSSVDGPPKCIIPRLLFLDSYFTCEDKSNWSWRSGAKMHVIGSLILQTVFRFRSEYIQPYITSITSMEDKHVLETAKDAAGSRVIEAFLSSAASGKQKRRLVTKLRGHFGEIVLHPSGSFAVETCFTASNLSLREAIVTELLAVKSELSKTKQGSYILRKLDVDGFASRPDHWRSKQESKESTYKDFYAMFGSSDNKSTKMDGFLANTSGDYKSTKMDGFLANTSNRKSNKKNVNEMSKEIGQSLASAASFLSMSGSKRKSKKEKHKSKKNAQIDGDDGSSNWKKKNSNDKKDGVSANAATTGVNFLKKRQRDNDLSKASKKKLKD</sequence>
<feature type="transmembrane region" description="Helical" evidence="6">
    <location>
        <begin position="12"/>
        <end position="31"/>
    </location>
</feature>
<dbReference type="Gene3D" id="1.25.10.10">
    <property type="entry name" value="Leucine-rich Repeat Variant"/>
    <property type="match status" value="1"/>
</dbReference>
<dbReference type="AlphaFoldDB" id="A0A835CJL6"/>
<evidence type="ECO:0000313" key="8">
    <source>
        <dbReference type="Proteomes" id="UP000634136"/>
    </source>
</evidence>
<dbReference type="GO" id="GO:0000480">
    <property type="term" value="P:endonucleolytic cleavage in 5'-ETS of tricistronic rRNA transcript (SSU-rRNA, 5.8S rRNA, LSU-rRNA)"/>
    <property type="evidence" value="ECO:0007669"/>
    <property type="project" value="TreeGrafter"/>
</dbReference>
<comment type="caution">
    <text evidence="7">The sequence shown here is derived from an EMBL/GenBank/DDBJ whole genome shotgun (WGS) entry which is preliminary data.</text>
</comment>
<dbReference type="InterPro" id="IPR011989">
    <property type="entry name" value="ARM-like"/>
</dbReference>
<dbReference type="SUPFAM" id="SSF48371">
    <property type="entry name" value="ARM repeat"/>
    <property type="match status" value="1"/>
</dbReference>
<dbReference type="EMBL" id="JAAIUW010000001">
    <property type="protein sequence ID" value="KAF7843691.1"/>
    <property type="molecule type" value="Genomic_DNA"/>
</dbReference>
<feature type="region of interest" description="Disordered" evidence="5">
    <location>
        <begin position="458"/>
        <end position="532"/>
    </location>
</feature>
<organism evidence="7 8">
    <name type="scientific">Senna tora</name>
    <dbReference type="NCBI Taxonomy" id="362788"/>
    <lineage>
        <taxon>Eukaryota</taxon>
        <taxon>Viridiplantae</taxon>
        <taxon>Streptophyta</taxon>
        <taxon>Embryophyta</taxon>
        <taxon>Tracheophyta</taxon>
        <taxon>Spermatophyta</taxon>
        <taxon>Magnoliopsida</taxon>
        <taxon>eudicotyledons</taxon>
        <taxon>Gunneridae</taxon>
        <taxon>Pentapetalae</taxon>
        <taxon>rosids</taxon>
        <taxon>fabids</taxon>
        <taxon>Fabales</taxon>
        <taxon>Fabaceae</taxon>
        <taxon>Caesalpinioideae</taxon>
        <taxon>Cassia clade</taxon>
        <taxon>Senna</taxon>
    </lineage>
</organism>
<dbReference type="SMART" id="SM00025">
    <property type="entry name" value="Pumilio"/>
    <property type="match status" value="4"/>
</dbReference>
<feature type="repeat" description="Pumilio" evidence="4">
    <location>
        <begin position="127"/>
        <end position="164"/>
    </location>
</feature>
<reference evidence="7" key="1">
    <citation type="submission" date="2020-09" db="EMBL/GenBank/DDBJ databases">
        <title>Genome-Enabled Discovery of Anthraquinone Biosynthesis in Senna tora.</title>
        <authorList>
            <person name="Kang S.-H."/>
            <person name="Pandey R.P."/>
            <person name="Lee C.-M."/>
            <person name="Sim J.-S."/>
            <person name="Jeong J.-T."/>
            <person name="Choi B.-S."/>
            <person name="Jung M."/>
            <person name="Ginzburg D."/>
            <person name="Zhao K."/>
            <person name="Won S.Y."/>
            <person name="Oh T.-J."/>
            <person name="Yu Y."/>
            <person name="Kim N.-H."/>
            <person name="Lee O.R."/>
            <person name="Lee T.-H."/>
            <person name="Bashyal P."/>
            <person name="Kim T.-S."/>
            <person name="Lee W.-H."/>
            <person name="Kawkins C."/>
            <person name="Kim C.-K."/>
            <person name="Kim J.S."/>
            <person name="Ahn B.O."/>
            <person name="Rhee S.Y."/>
            <person name="Sohng J.K."/>
        </authorList>
    </citation>
    <scope>NUCLEOTIDE SEQUENCE</scope>
    <source>
        <tissue evidence="7">Leaf</tissue>
    </source>
</reference>
<evidence type="ECO:0000256" key="2">
    <source>
        <dbReference type="ARBA" id="ARBA00022845"/>
    </source>
</evidence>
<gene>
    <name evidence="7" type="ORF">G2W53_000596</name>
</gene>
<evidence type="ECO:0000256" key="4">
    <source>
        <dbReference type="PROSITE-ProRule" id="PRU00317"/>
    </source>
</evidence>
<dbReference type="PANTHER" id="PTHR13102:SF0">
    <property type="entry name" value="NUCLEOLAR PROTEIN 9"/>
    <property type="match status" value="1"/>
</dbReference>
<proteinExistence type="predicted"/>
<dbReference type="InterPro" id="IPR016024">
    <property type="entry name" value="ARM-type_fold"/>
</dbReference>
<evidence type="ECO:0000256" key="3">
    <source>
        <dbReference type="ARBA" id="ARBA00022884"/>
    </source>
</evidence>
<dbReference type="Proteomes" id="UP000634136">
    <property type="component" value="Unassembled WGS sequence"/>
</dbReference>
<feature type="repeat" description="Pumilio" evidence="4">
    <location>
        <begin position="272"/>
        <end position="309"/>
    </location>
</feature>
<evidence type="ECO:0000313" key="7">
    <source>
        <dbReference type="EMBL" id="KAF7843691.1"/>
    </source>
</evidence>
<keyword evidence="2" id="KW-0810">Translation regulation</keyword>
<dbReference type="GO" id="GO:0006417">
    <property type="term" value="P:regulation of translation"/>
    <property type="evidence" value="ECO:0007669"/>
    <property type="project" value="UniProtKB-KW"/>
</dbReference>
<accession>A0A835CJL6</accession>
<keyword evidence="6" id="KW-1133">Transmembrane helix</keyword>
<keyword evidence="6" id="KW-0812">Transmembrane</keyword>
<dbReference type="GO" id="GO:0000056">
    <property type="term" value="P:ribosomal small subunit export from nucleus"/>
    <property type="evidence" value="ECO:0007669"/>
    <property type="project" value="TreeGrafter"/>
</dbReference>
<dbReference type="GO" id="GO:0030686">
    <property type="term" value="C:90S preribosome"/>
    <property type="evidence" value="ECO:0007669"/>
    <property type="project" value="TreeGrafter"/>
</dbReference>
<dbReference type="GO" id="GO:0000472">
    <property type="term" value="P:endonucleolytic cleavage to generate mature 5'-end of SSU-rRNA from (SSU-rRNA, 5.8S rRNA, LSU-rRNA)"/>
    <property type="evidence" value="ECO:0007669"/>
    <property type="project" value="TreeGrafter"/>
</dbReference>
<keyword evidence="1" id="KW-0677">Repeat</keyword>
<evidence type="ECO:0000256" key="1">
    <source>
        <dbReference type="ARBA" id="ARBA00022737"/>
    </source>
</evidence>
<dbReference type="GO" id="GO:0000447">
    <property type="term" value="P:endonucleolytic cleavage in ITS1 to separate SSU-rRNA from 5.8S rRNA and LSU-rRNA from tricistronic rRNA transcript (SSU-rRNA, 5.8S rRNA, LSU-rRNA)"/>
    <property type="evidence" value="ECO:0007669"/>
    <property type="project" value="TreeGrafter"/>
</dbReference>
<keyword evidence="8" id="KW-1185">Reference proteome</keyword>
<dbReference type="GO" id="GO:0003723">
    <property type="term" value="F:RNA binding"/>
    <property type="evidence" value="ECO:0007669"/>
    <property type="project" value="UniProtKB-KW"/>
</dbReference>